<dbReference type="OrthoDB" id="9759099at2"/>
<gene>
    <name evidence="4" type="ORF">SAMN02194393_02229</name>
</gene>
<dbReference type="Proteomes" id="UP000190285">
    <property type="component" value="Unassembled WGS sequence"/>
</dbReference>
<keyword evidence="2" id="KW-0560">Oxidoreductase</keyword>
<protein>
    <submittedName>
        <fullName evidence="4">Aldehyde oxidase and xanthine dehydrogenase, a/b hammerhead domain</fullName>
    </submittedName>
</protein>
<proteinExistence type="predicted"/>
<dbReference type="Pfam" id="PF02738">
    <property type="entry name" value="MoCoBD_1"/>
    <property type="match status" value="1"/>
</dbReference>
<evidence type="ECO:0000313" key="4">
    <source>
        <dbReference type="EMBL" id="SKC69279.1"/>
    </source>
</evidence>
<reference evidence="4 5" key="1">
    <citation type="submission" date="2017-02" db="EMBL/GenBank/DDBJ databases">
        <authorList>
            <person name="Peterson S.W."/>
        </authorList>
    </citation>
    <scope>NUCLEOTIDE SEQUENCE [LARGE SCALE GENOMIC DNA]</scope>
    <source>
        <strain evidence="4 5">M1</strain>
    </source>
</reference>
<accession>A0A1T5L0X7</accession>
<dbReference type="EMBL" id="FUZT01000005">
    <property type="protein sequence ID" value="SKC69279.1"/>
    <property type="molecule type" value="Genomic_DNA"/>
</dbReference>
<dbReference type="GO" id="GO:0016491">
    <property type="term" value="F:oxidoreductase activity"/>
    <property type="evidence" value="ECO:0007669"/>
    <property type="project" value="UniProtKB-KW"/>
</dbReference>
<dbReference type="InterPro" id="IPR037165">
    <property type="entry name" value="AldOxase/xan_DH_Mopterin-bd_sf"/>
</dbReference>
<sequence length="776" mass="85589">MSKNNINVCSYPRHESIRKVTGKPEYTDDLYFPNLVYGKILRSPYANAKVKSINIEKAQKIPGVLAIITAEDIPDKLFNCSGNPPSALLLKDERILTNRPLYVGDRIAAVAALNEELCQKALDNIEIEYEIFKPIFKIRDAILENAEIIQPHLSSTNIVKTMEVNTGDIDIGFKESDYIFEGDFFTPQIQVTAMEPTGCVCDYNNENKLTIWSTSQTPFQERRILSYLLEMQESDIRIVKPLMGGGFGARQQLHNQHVGALLSKIIRRPVKIINSREEEMISTVARHEVQCKIKFGVMKTGKINAYHVKAYFNTGPYTTHGPTVVAAASKKVQYNISNYRFDGYCVLTNSPVSGAVRGYGNPQISFGREIMLDRISRKLGFDPIEFRMLNHIKTGEKFPGWTDPILSCEIDDCVSGALKIKKMIDSSETQTNGSDIVESWGIAFGCHTSGPSSKEGMSSSAIIANDDGSVNLLVGSADIGQGSETTLSQVVAMTLGIEIKDIRIQAADTLTTPYDTGTFGSSQMFVCGNAVKRSAEDLIVKIKNGLKNKFEVATKDIVFDNGIFFINSPNGRIERDFKNAIKEITFGKKGNVIIASSSYSAEAAPPPFSVCFAKVEIDKRTNEIKVKHFIQAVDVGTPINPVIVEGQVEGGIQMGIGYALMEKIEIDNVVRKPISTDLLHYKGPLAVDMPNTYVYIANSYEPKGPHGAKSVGELSTVAVAPAIANAISNATGIEIDHLPLSKKFTISGTRMTQDEYCQEGSYAYKFTNEILKSRKY</sequence>
<dbReference type="Gene3D" id="3.30.365.10">
    <property type="entry name" value="Aldehyde oxidase/xanthine dehydrogenase, molybdopterin binding domain"/>
    <property type="match status" value="4"/>
</dbReference>
<dbReference type="InterPro" id="IPR036856">
    <property type="entry name" value="Ald_Oxase/Xan_DH_a/b_sf"/>
</dbReference>
<evidence type="ECO:0000313" key="5">
    <source>
        <dbReference type="Proteomes" id="UP000190285"/>
    </source>
</evidence>
<name>A0A1T5L0X7_9FIRM</name>
<feature type="domain" description="Aldehyde oxidase/xanthine dehydrogenase a/b hammerhead" evidence="3">
    <location>
        <begin position="21"/>
        <end position="133"/>
    </location>
</feature>
<keyword evidence="5" id="KW-1185">Reference proteome</keyword>
<dbReference type="SMART" id="SM01008">
    <property type="entry name" value="Ald_Xan_dh_C"/>
    <property type="match status" value="1"/>
</dbReference>
<dbReference type="InterPro" id="IPR016208">
    <property type="entry name" value="Ald_Oxase/xanthine_DH-like"/>
</dbReference>
<dbReference type="InterPro" id="IPR008274">
    <property type="entry name" value="AldOxase/xan_DH_MoCoBD1"/>
</dbReference>
<dbReference type="AlphaFoldDB" id="A0A1T5L0X7"/>
<evidence type="ECO:0000256" key="1">
    <source>
        <dbReference type="ARBA" id="ARBA00022505"/>
    </source>
</evidence>
<dbReference type="PANTHER" id="PTHR11908:SF132">
    <property type="entry name" value="ALDEHYDE OXIDASE 1-RELATED"/>
    <property type="match status" value="1"/>
</dbReference>
<dbReference type="Gene3D" id="3.90.1170.50">
    <property type="entry name" value="Aldehyde oxidase/xanthine dehydrogenase, a/b hammerhead"/>
    <property type="match status" value="1"/>
</dbReference>
<evidence type="ECO:0000256" key="2">
    <source>
        <dbReference type="ARBA" id="ARBA00023002"/>
    </source>
</evidence>
<dbReference type="RefSeq" id="WP_079491667.1">
    <property type="nucleotide sequence ID" value="NZ_FUZT01000005.1"/>
</dbReference>
<dbReference type="SUPFAM" id="SSF56003">
    <property type="entry name" value="Molybdenum cofactor-binding domain"/>
    <property type="match status" value="1"/>
</dbReference>
<evidence type="ECO:0000259" key="3">
    <source>
        <dbReference type="SMART" id="SM01008"/>
    </source>
</evidence>
<keyword evidence="1" id="KW-0500">Molybdenum</keyword>
<dbReference type="PANTHER" id="PTHR11908">
    <property type="entry name" value="XANTHINE DEHYDROGENASE"/>
    <property type="match status" value="1"/>
</dbReference>
<organism evidence="4 5">
    <name type="scientific">Maledivibacter halophilus</name>
    <dbReference type="NCBI Taxonomy" id="36842"/>
    <lineage>
        <taxon>Bacteria</taxon>
        <taxon>Bacillati</taxon>
        <taxon>Bacillota</taxon>
        <taxon>Clostridia</taxon>
        <taxon>Peptostreptococcales</taxon>
        <taxon>Caminicellaceae</taxon>
        <taxon>Maledivibacter</taxon>
    </lineage>
</organism>
<dbReference type="Pfam" id="PF01315">
    <property type="entry name" value="Ald_Xan_dh_C"/>
    <property type="match status" value="1"/>
</dbReference>
<dbReference type="SUPFAM" id="SSF54665">
    <property type="entry name" value="CO dehydrogenase molybdoprotein N-domain-like"/>
    <property type="match status" value="1"/>
</dbReference>
<dbReference type="STRING" id="36842.SAMN02194393_02229"/>
<dbReference type="Pfam" id="PF20256">
    <property type="entry name" value="MoCoBD_2"/>
    <property type="match status" value="1"/>
</dbReference>
<dbReference type="InterPro" id="IPR000674">
    <property type="entry name" value="Ald_Oxase/Xan_DH_a/b"/>
</dbReference>
<dbReference type="GO" id="GO:0005506">
    <property type="term" value="F:iron ion binding"/>
    <property type="evidence" value="ECO:0007669"/>
    <property type="project" value="InterPro"/>
</dbReference>
<dbReference type="InterPro" id="IPR046867">
    <property type="entry name" value="AldOxase/xan_DH_MoCoBD2"/>
</dbReference>